<accession>A0A5N0URX2</accession>
<evidence type="ECO:0000256" key="1">
    <source>
        <dbReference type="ARBA" id="ARBA00009437"/>
    </source>
</evidence>
<dbReference type="RefSeq" id="WP_150980694.1">
    <property type="nucleotide sequence ID" value="NZ_VMNW02000092.1"/>
</dbReference>
<comment type="similarity">
    <text evidence="1">Belongs to the LysR transcriptional regulatory family.</text>
</comment>
<evidence type="ECO:0000256" key="2">
    <source>
        <dbReference type="ARBA" id="ARBA00023015"/>
    </source>
</evidence>
<keyword evidence="7" id="KW-1185">Reference proteome</keyword>
<dbReference type="Gene3D" id="1.10.10.10">
    <property type="entry name" value="Winged helix-like DNA-binding domain superfamily/Winged helix DNA-binding domain"/>
    <property type="match status" value="1"/>
</dbReference>
<reference evidence="6" key="1">
    <citation type="submission" date="2019-09" db="EMBL/GenBank/DDBJ databases">
        <authorList>
            <person name="Teo W.F.A."/>
            <person name="Duangmal K."/>
        </authorList>
    </citation>
    <scope>NUCLEOTIDE SEQUENCE [LARGE SCALE GENOMIC DNA]</scope>
    <source>
        <strain evidence="6">K81G1</strain>
    </source>
</reference>
<dbReference type="AlphaFoldDB" id="A0A5N0URX2"/>
<dbReference type="EMBL" id="VMNW02000092">
    <property type="protein sequence ID" value="KAA9152088.1"/>
    <property type="molecule type" value="Genomic_DNA"/>
</dbReference>
<dbReference type="PANTHER" id="PTHR30346">
    <property type="entry name" value="TRANSCRIPTIONAL DUAL REGULATOR HCAR-RELATED"/>
    <property type="match status" value="1"/>
</dbReference>
<dbReference type="Pfam" id="PF03466">
    <property type="entry name" value="LysR_substrate"/>
    <property type="match status" value="1"/>
</dbReference>
<dbReference type="Pfam" id="PF00126">
    <property type="entry name" value="HTH_1"/>
    <property type="match status" value="1"/>
</dbReference>
<dbReference type="Gene3D" id="3.40.190.10">
    <property type="entry name" value="Periplasmic binding protein-like II"/>
    <property type="match status" value="2"/>
</dbReference>
<dbReference type="PRINTS" id="PR00039">
    <property type="entry name" value="HTHLYSR"/>
</dbReference>
<proteinExistence type="inferred from homology"/>
<evidence type="ECO:0000313" key="6">
    <source>
        <dbReference type="EMBL" id="KAA9152088.1"/>
    </source>
</evidence>
<evidence type="ECO:0000256" key="4">
    <source>
        <dbReference type="ARBA" id="ARBA00023163"/>
    </source>
</evidence>
<dbReference type="InterPro" id="IPR005119">
    <property type="entry name" value="LysR_subst-bd"/>
</dbReference>
<dbReference type="GO" id="GO:0003700">
    <property type="term" value="F:DNA-binding transcription factor activity"/>
    <property type="evidence" value="ECO:0007669"/>
    <property type="project" value="InterPro"/>
</dbReference>
<evidence type="ECO:0000256" key="3">
    <source>
        <dbReference type="ARBA" id="ARBA00023125"/>
    </source>
</evidence>
<evidence type="ECO:0000259" key="5">
    <source>
        <dbReference type="PROSITE" id="PS50931"/>
    </source>
</evidence>
<comment type="caution">
    <text evidence="6">The sequence shown here is derived from an EMBL/GenBank/DDBJ whole genome shotgun (WGS) entry which is preliminary data.</text>
</comment>
<dbReference type="InterPro" id="IPR000847">
    <property type="entry name" value="LysR_HTH_N"/>
</dbReference>
<keyword evidence="2" id="KW-0805">Transcription regulation</keyword>
<organism evidence="6 7">
    <name type="scientific">Amycolatopsis acidicola</name>
    <dbReference type="NCBI Taxonomy" id="2596893"/>
    <lineage>
        <taxon>Bacteria</taxon>
        <taxon>Bacillati</taxon>
        <taxon>Actinomycetota</taxon>
        <taxon>Actinomycetes</taxon>
        <taxon>Pseudonocardiales</taxon>
        <taxon>Pseudonocardiaceae</taxon>
        <taxon>Amycolatopsis</taxon>
    </lineage>
</organism>
<dbReference type="InterPro" id="IPR036388">
    <property type="entry name" value="WH-like_DNA-bd_sf"/>
</dbReference>
<dbReference type="PANTHER" id="PTHR30346:SF0">
    <property type="entry name" value="HCA OPERON TRANSCRIPTIONAL ACTIVATOR HCAR"/>
    <property type="match status" value="1"/>
</dbReference>
<sequence length="298" mass="32470">MRFSFGQLQGFVAVAEERHFGRAAERLSMTQPPLSRQIQKLEHAVGARLLERDSRGVRLTAAGEAFLVDARRLLTLAGRAPDLARRVAAGLAGSIRIGFTGASAFGVLGEVLNTISDRLPDLRLELSELVTGDQITALGDGEIDLGLARPPFDGEIFSSRPVHREPLVLCVPEGHRLAKLGRPATAADLESEQLITYSPDRARYFHELVIRLLPVAHHNVAHAVSQIHTVIWLVAARRGIAFVPASATRMTVDGVRWLELAGFPENPVELHLLWAKHSTNPALSTVLKALEPMTARLG</sequence>
<dbReference type="OrthoDB" id="3176554at2"/>
<feature type="domain" description="HTH lysR-type" evidence="5">
    <location>
        <begin position="1"/>
        <end position="60"/>
    </location>
</feature>
<dbReference type="SUPFAM" id="SSF53850">
    <property type="entry name" value="Periplasmic binding protein-like II"/>
    <property type="match status" value="1"/>
</dbReference>
<gene>
    <name evidence="6" type="ORF">FPZ12_037525</name>
</gene>
<dbReference type="PROSITE" id="PS50931">
    <property type="entry name" value="HTH_LYSR"/>
    <property type="match status" value="1"/>
</dbReference>
<dbReference type="SUPFAM" id="SSF46785">
    <property type="entry name" value="Winged helix' DNA-binding domain"/>
    <property type="match status" value="1"/>
</dbReference>
<dbReference type="FunFam" id="1.10.10.10:FF:000001">
    <property type="entry name" value="LysR family transcriptional regulator"/>
    <property type="match status" value="1"/>
</dbReference>
<dbReference type="InterPro" id="IPR036390">
    <property type="entry name" value="WH_DNA-bd_sf"/>
</dbReference>
<keyword evidence="3" id="KW-0238">DNA-binding</keyword>
<dbReference type="GO" id="GO:0032993">
    <property type="term" value="C:protein-DNA complex"/>
    <property type="evidence" value="ECO:0007669"/>
    <property type="project" value="TreeGrafter"/>
</dbReference>
<dbReference type="Proteomes" id="UP000319769">
    <property type="component" value="Unassembled WGS sequence"/>
</dbReference>
<evidence type="ECO:0000313" key="7">
    <source>
        <dbReference type="Proteomes" id="UP000319769"/>
    </source>
</evidence>
<name>A0A5N0URX2_9PSEU</name>
<dbReference type="GO" id="GO:0003677">
    <property type="term" value="F:DNA binding"/>
    <property type="evidence" value="ECO:0007669"/>
    <property type="project" value="UniProtKB-KW"/>
</dbReference>
<keyword evidence="4" id="KW-0804">Transcription</keyword>
<protein>
    <submittedName>
        <fullName evidence="6">LysR family transcriptional regulator</fullName>
    </submittedName>
</protein>